<reference evidence="10" key="1">
    <citation type="submission" date="2022-04" db="EMBL/GenBank/DDBJ databases">
        <title>Alcanivorax sp. CY1518 draft genome sequence.</title>
        <authorList>
            <person name="Zhao G."/>
            <person name="An M."/>
        </authorList>
    </citation>
    <scope>NUCLEOTIDE SEQUENCE</scope>
    <source>
        <strain evidence="10">CY1518</strain>
    </source>
</reference>
<dbReference type="InterPro" id="IPR025944">
    <property type="entry name" value="Sigma_54_int_dom_CS"/>
</dbReference>
<dbReference type="InterPro" id="IPR011006">
    <property type="entry name" value="CheY-like_superfamily"/>
</dbReference>
<keyword evidence="5" id="KW-0804">Transcription</keyword>
<evidence type="ECO:0000256" key="3">
    <source>
        <dbReference type="ARBA" id="ARBA00023015"/>
    </source>
</evidence>
<dbReference type="PROSITE" id="PS00688">
    <property type="entry name" value="SIGMA54_INTERACT_3"/>
    <property type="match status" value="1"/>
</dbReference>
<dbReference type="Gene3D" id="3.40.50.2300">
    <property type="match status" value="1"/>
</dbReference>
<dbReference type="SMART" id="SM00448">
    <property type="entry name" value="REC"/>
    <property type="match status" value="1"/>
</dbReference>
<evidence type="ECO:0000256" key="6">
    <source>
        <dbReference type="PROSITE-ProRule" id="PRU00169"/>
    </source>
</evidence>
<dbReference type="SUPFAM" id="SSF52540">
    <property type="entry name" value="P-loop containing nucleoside triphosphate hydrolases"/>
    <property type="match status" value="1"/>
</dbReference>
<dbReference type="EMBL" id="JALKII010000003">
    <property type="protein sequence ID" value="MCK0537528.1"/>
    <property type="molecule type" value="Genomic_DNA"/>
</dbReference>
<dbReference type="Gene3D" id="1.10.8.60">
    <property type="match status" value="1"/>
</dbReference>
<evidence type="ECO:0000313" key="11">
    <source>
        <dbReference type="Proteomes" id="UP001165524"/>
    </source>
</evidence>
<dbReference type="InterPro" id="IPR027417">
    <property type="entry name" value="P-loop_NTPase"/>
</dbReference>
<evidence type="ECO:0000256" key="1">
    <source>
        <dbReference type="ARBA" id="ARBA00022741"/>
    </source>
</evidence>
<dbReference type="Pfam" id="PF25601">
    <property type="entry name" value="AAA_lid_14"/>
    <property type="match status" value="1"/>
</dbReference>
<keyword evidence="3" id="KW-0805">Transcription regulation</keyword>
<sequence>MSHILIVEDEPVIRGALRKLLERHEHTVVEAASAEAAREHDLADFDLVISDLRLPGASGTELISLARPTPVLIMTSYASLRSAVDAMREGAVDYIAKPFDHDEMVLTVERILSERTLRRHNEALRADVERSYPVQEMLGECAPMQELFRRIDKVSVTDTTVLITGEAGTGKELVARAIHARSDRRRGPLVVINCAALPGQQLEVELFGHEKGALPGAEESRRGLVETADGGTLFLDEVGELSADAQARLLHLLQNGESSRLGALSGRPIDVRLLVASPRLLDARVAAGQFRKDLYYRLNVIQLELPPLRERGEDIRLLAHALLSRLCERHNSRELHFDEAALKVMDRYTWPGNVRELENAIERAVILADGPAITPELLAIPSDPPAPLTPAQAQAASAARRPLQDPQEDLSLEDYFTRFVLENQDAMTETELAQKLGISRKCLWERRQRLGIPRRRSSSTT</sequence>
<keyword evidence="4" id="KW-0238">DNA-binding</keyword>
<feature type="domain" description="Response regulatory" evidence="9">
    <location>
        <begin position="3"/>
        <end position="112"/>
    </location>
</feature>
<evidence type="ECO:0000256" key="5">
    <source>
        <dbReference type="ARBA" id="ARBA00023163"/>
    </source>
</evidence>
<dbReference type="Gene3D" id="3.40.50.300">
    <property type="entry name" value="P-loop containing nucleotide triphosphate hydrolases"/>
    <property type="match status" value="1"/>
</dbReference>
<dbReference type="RefSeq" id="WP_246951154.1">
    <property type="nucleotide sequence ID" value="NZ_JALKII010000003.1"/>
</dbReference>
<protein>
    <submittedName>
        <fullName evidence="10">Sigma-54 dependent transcriptional regulator</fullName>
    </submittedName>
</protein>
<dbReference type="SMART" id="SM00382">
    <property type="entry name" value="AAA"/>
    <property type="match status" value="1"/>
</dbReference>
<dbReference type="InterPro" id="IPR002078">
    <property type="entry name" value="Sigma_54_int"/>
</dbReference>
<dbReference type="CDD" id="cd00009">
    <property type="entry name" value="AAA"/>
    <property type="match status" value="1"/>
</dbReference>
<dbReference type="PROSITE" id="PS50045">
    <property type="entry name" value="SIGMA54_INTERACT_4"/>
    <property type="match status" value="1"/>
</dbReference>
<dbReference type="PANTHER" id="PTHR32071:SF117">
    <property type="entry name" value="PTS-DEPENDENT DIHYDROXYACETONE KINASE OPERON REGULATORY PROTEIN-RELATED"/>
    <property type="match status" value="1"/>
</dbReference>
<evidence type="ECO:0000256" key="4">
    <source>
        <dbReference type="ARBA" id="ARBA00023125"/>
    </source>
</evidence>
<evidence type="ECO:0000259" key="9">
    <source>
        <dbReference type="PROSITE" id="PS50110"/>
    </source>
</evidence>
<dbReference type="PROSITE" id="PS00676">
    <property type="entry name" value="SIGMA54_INTERACT_2"/>
    <property type="match status" value="1"/>
</dbReference>
<organism evidence="10 11">
    <name type="scientific">Alcanivorax quisquiliarum</name>
    <dbReference type="NCBI Taxonomy" id="2933565"/>
    <lineage>
        <taxon>Bacteria</taxon>
        <taxon>Pseudomonadati</taxon>
        <taxon>Pseudomonadota</taxon>
        <taxon>Gammaproteobacteria</taxon>
        <taxon>Oceanospirillales</taxon>
        <taxon>Alcanivoracaceae</taxon>
        <taxon>Alcanivorax</taxon>
    </lineage>
</organism>
<dbReference type="InterPro" id="IPR003593">
    <property type="entry name" value="AAA+_ATPase"/>
</dbReference>
<dbReference type="Pfam" id="PF00072">
    <property type="entry name" value="Response_reg"/>
    <property type="match status" value="1"/>
</dbReference>
<dbReference type="PROSITE" id="PS50110">
    <property type="entry name" value="RESPONSE_REGULATORY"/>
    <property type="match status" value="1"/>
</dbReference>
<dbReference type="InterPro" id="IPR001789">
    <property type="entry name" value="Sig_transdc_resp-reg_receiver"/>
</dbReference>
<dbReference type="InterPro" id="IPR058031">
    <property type="entry name" value="AAA_lid_NorR"/>
</dbReference>
<feature type="compositionally biased region" description="Low complexity" evidence="7">
    <location>
        <begin position="389"/>
        <end position="401"/>
    </location>
</feature>
<keyword evidence="6" id="KW-0597">Phosphoprotein</keyword>
<keyword evidence="1" id="KW-0547">Nucleotide-binding</keyword>
<proteinExistence type="predicted"/>
<dbReference type="Proteomes" id="UP001165524">
    <property type="component" value="Unassembled WGS sequence"/>
</dbReference>
<keyword evidence="11" id="KW-1185">Reference proteome</keyword>
<dbReference type="SUPFAM" id="SSF52172">
    <property type="entry name" value="CheY-like"/>
    <property type="match status" value="1"/>
</dbReference>
<evidence type="ECO:0000256" key="2">
    <source>
        <dbReference type="ARBA" id="ARBA00022840"/>
    </source>
</evidence>
<dbReference type="Pfam" id="PF00158">
    <property type="entry name" value="Sigma54_activat"/>
    <property type="match status" value="1"/>
</dbReference>
<name>A0ABT0E717_9GAMM</name>
<evidence type="ECO:0000256" key="7">
    <source>
        <dbReference type="SAM" id="MobiDB-lite"/>
    </source>
</evidence>
<dbReference type="InterPro" id="IPR025943">
    <property type="entry name" value="Sigma_54_int_dom_ATP-bd_2"/>
</dbReference>
<evidence type="ECO:0000259" key="8">
    <source>
        <dbReference type="PROSITE" id="PS50045"/>
    </source>
</evidence>
<comment type="caution">
    <text evidence="10">The sequence shown here is derived from an EMBL/GenBank/DDBJ whole genome shotgun (WGS) entry which is preliminary data.</text>
</comment>
<feature type="modified residue" description="4-aspartylphosphate" evidence="6">
    <location>
        <position position="51"/>
    </location>
</feature>
<feature type="region of interest" description="Disordered" evidence="7">
    <location>
        <begin position="383"/>
        <end position="404"/>
    </location>
</feature>
<gene>
    <name evidence="10" type="ORF">MU846_07370</name>
</gene>
<accession>A0ABT0E717</accession>
<evidence type="ECO:0000313" key="10">
    <source>
        <dbReference type="EMBL" id="MCK0537528.1"/>
    </source>
</evidence>
<dbReference type="PANTHER" id="PTHR32071">
    <property type="entry name" value="TRANSCRIPTIONAL REGULATORY PROTEIN"/>
    <property type="match status" value="1"/>
</dbReference>
<keyword evidence="2" id="KW-0067">ATP-binding</keyword>
<feature type="domain" description="Sigma-54 factor interaction" evidence="8">
    <location>
        <begin position="137"/>
        <end position="366"/>
    </location>
</feature>
<dbReference type="CDD" id="cd00156">
    <property type="entry name" value="REC"/>
    <property type="match status" value="1"/>
</dbReference>